<dbReference type="SUPFAM" id="SSF52540">
    <property type="entry name" value="P-loop containing nucleoside triphosphate hydrolases"/>
    <property type="match status" value="1"/>
</dbReference>
<evidence type="ECO:0000256" key="7">
    <source>
        <dbReference type="SAM" id="MobiDB-lite"/>
    </source>
</evidence>
<evidence type="ECO:0000313" key="10">
    <source>
        <dbReference type="RefSeq" id="XP_033772368.1"/>
    </source>
</evidence>
<reference evidence="10" key="1">
    <citation type="submission" date="2025-08" db="UniProtKB">
        <authorList>
            <consortium name="RefSeq"/>
        </authorList>
    </citation>
    <scope>IDENTIFICATION</scope>
</reference>
<dbReference type="GeneID" id="117346613"/>
<feature type="coiled-coil region" evidence="6">
    <location>
        <begin position="266"/>
        <end position="293"/>
    </location>
</feature>
<keyword evidence="2" id="KW-0547">Nucleotide-binding</keyword>
<dbReference type="Gene3D" id="3.40.50.300">
    <property type="entry name" value="P-loop containing nucleotide triphosphate hydrolases"/>
    <property type="match status" value="1"/>
</dbReference>
<dbReference type="PANTHER" id="PTHR10229:SF0">
    <property type="entry name" value="GTP-BINDING PROTEIN 6-RELATED"/>
    <property type="match status" value="1"/>
</dbReference>
<evidence type="ECO:0000256" key="6">
    <source>
        <dbReference type="SAM" id="Coils"/>
    </source>
</evidence>
<dbReference type="InterPro" id="IPR042108">
    <property type="entry name" value="GTPase_HflX_N_sf"/>
</dbReference>
<evidence type="ECO:0000256" key="4">
    <source>
        <dbReference type="ARBA" id="ARBA00023134"/>
    </source>
</evidence>
<dbReference type="InterPro" id="IPR025121">
    <property type="entry name" value="GTPase_HflX_N"/>
</dbReference>
<dbReference type="Pfam" id="PF13167">
    <property type="entry name" value="GTP-bdg_N"/>
    <property type="match status" value="1"/>
</dbReference>
<dbReference type="InParanoid" id="A0A6P8PBT6"/>
<dbReference type="RefSeq" id="XP_033772368.1">
    <property type="nucleotide sequence ID" value="XM_033916477.1"/>
</dbReference>
<dbReference type="NCBIfam" id="TIGR03156">
    <property type="entry name" value="GTP_HflX"/>
    <property type="match status" value="1"/>
</dbReference>
<dbReference type="CTD" id="8225"/>
<dbReference type="Pfam" id="PF16360">
    <property type="entry name" value="GTP-bdg_M"/>
    <property type="match status" value="1"/>
</dbReference>
<accession>A0A6P8PBT6</accession>
<dbReference type="GO" id="GO:0046872">
    <property type="term" value="F:metal ion binding"/>
    <property type="evidence" value="ECO:0007669"/>
    <property type="project" value="UniProtKB-KW"/>
</dbReference>
<dbReference type="Gene3D" id="3.40.50.11060">
    <property type="entry name" value="GTPase HflX, N-terminal domain"/>
    <property type="match status" value="1"/>
</dbReference>
<evidence type="ECO:0000259" key="8">
    <source>
        <dbReference type="PROSITE" id="PS51705"/>
    </source>
</evidence>
<evidence type="ECO:0000256" key="2">
    <source>
        <dbReference type="ARBA" id="ARBA00022741"/>
    </source>
</evidence>
<keyword evidence="4" id="KW-0342">GTP-binding</keyword>
<dbReference type="CDD" id="cd01878">
    <property type="entry name" value="HflX"/>
    <property type="match status" value="1"/>
</dbReference>
<keyword evidence="6" id="KW-0175">Coiled coil</keyword>
<feature type="domain" description="Hflx-type G" evidence="8">
    <location>
        <begin position="304"/>
        <end position="468"/>
    </location>
</feature>
<dbReference type="PROSITE" id="PS51705">
    <property type="entry name" value="G_HFLX"/>
    <property type="match status" value="1"/>
</dbReference>
<dbReference type="PANTHER" id="PTHR10229">
    <property type="entry name" value="GTP-BINDING PROTEIN HFLX"/>
    <property type="match status" value="1"/>
</dbReference>
<proteinExistence type="predicted"/>
<dbReference type="InterPro" id="IPR006073">
    <property type="entry name" value="GTP-bd"/>
</dbReference>
<sequence>MLRVLRCRWRAGCRAARAWESLPASAGRSGRSARAAQGASCSFFTSPGRAKAPKRPGPWKPRPGLQEIEEQEEGGSEEEDADLEEEDALWAQHPATALPPGAQNIFLVHPDIKWGAKKQHLTTAELQLAEAVTLVKSLPDWTVVDQVILSTKTPDSKLIFGKGNFQALTEKISGSPGITAVFLNVERLPAVSVRDMEDAWGVKVFDRYTVVLHIFRCNARTREAKLQIALAEIPLLRSALKNDLADLDRQGGGGSRYIKGSGETYTEVQQRLLKEKEQKIKKALAKLKRNRLLLQTQRRKRELPAISVMGYTNCGKTTLIKALTGDSGLQPRDQLFATLDVTAHAGLLPSRMTVLFIDTIGFLSQLPHSLIESFSATLQDVARSDLIVHVRDISHPETVNQKASVLAVLNNLCLPRQLLDSVVEVHNKVDLVGGYQPTEPCVFPVSALRGYGLEELKQELETRLLTVTDKKVLTLRINLEGPQLNWLYKEATVEDVSVLPESGAADVKVIMSSSAYGRYKSLFPQW</sequence>
<dbReference type="Proteomes" id="UP000515159">
    <property type="component" value="Chromosome 12"/>
</dbReference>
<feature type="compositionally biased region" description="Acidic residues" evidence="7">
    <location>
        <begin position="67"/>
        <end position="84"/>
    </location>
</feature>
<dbReference type="FunFam" id="3.40.50.300:FF:000886">
    <property type="entry name" value="Putative GTP-binding protein 6"/>
    <property type="match status" value="1"/>
</dbReference>
<dbReference type="KEGG" id="gsh:117346613"/>
<dbReference type="GO" id="GO:0043022">
    <property type="term" value="F:ribosome binding"/>
    <property type="evidence" value="ECO:0007669"/>
    <property type="project" value="TreeGrafter"/>
</dbReference>
<dbReference type="InterPro" id="IPR032305">
    <property type="entry name" value="GTP-bd_M"/>
</dbReference>
<organism evidence="9 10">
    <name type="scientific">Geotrypetes seraphini</name>
    <name type="common">Gaboon caecilian</name>
    <name type="synonym">Caecilia seraphini</name>
    <dbReference type="NCBI Taxonomy" id="260995"/>
    <lineage>
        <taxon>Eukaryota</taxon>
        <taxon>Metazoa</taxon>
        <taxon>Chordata</taxon>
        <taxon>Craniata</taxon>
        <taxon>Vertebrata</taxon>
        <taxon>Euteleostomi</taxon>
        <taxon>Amphibia</taxon>
        <taxon>Gymnophiona</taxon>
        <taxon>Geotrypetes</taxon>
    </lineage>
</organism>
<dbReference type="InterPro" id="IPR030394">
    <property type="entry name" value="G_HFLX_dom"/>
</dbReference>
<name>A0A6P8PBT6_GEOSA</name>
<dbReference type="FunCoup" id="A0A6P8PBT6">
    <property type="interactions" value="418"/>
</dbReference>
<dbReference type="InterPro" id="IPR027417">
    <property type="entry name" value="P-loop_NTPase"/>
</dbReference>
<evidence type="ECO:0000256" key="1">
    <source>
        <dbReference type="ARBA" id="ARBA00022723"/>
    </source>
</evidence>
<evidence type="ECO:0000256" key="5">
    <source>
        <dbReference type="ARBA" id="ARBA00070394"/>
    </source>
</evidence>
<protein>
    <recommendedName>
        <fullName evidence="5">Putative GTP-binding protein 6</fullName>
    </recommendedName>
</protein>
<gene>
    <name evidence="10" type="primary">GTPBP6</name>
</gene>
<evidence type="ECO:0000313" key="9">
    <source>
        <dbReference type="Proteomes" id="UP000515159"/>
    </source>
</evidence>
<dbReference type="FunFam" id="3.40.50.11060:FF:000002">
    <property type="entry name" value="GTP binding protein 6 (putative)"/>
    <property type="match status" value="1"/>
</dbReference>
<dbReference type="InterPro" id="IPR016496">
    <property type="entry name" value="GTPase_HflX"/>
</dbReference>
<dbReference type="GO" id="GO:0005737">
    <property type="term" value="C:cytoplasm"/>
    <property type="evidence" value="ECO:0007669"/>
    <property type="project" value="TreeGrafter"/>
</dbReference>
<dbReference type="Pfam" id="PF01926">
    <property type="entry name" value="MMR_HSR1"/>
    <property type="match status" value="1"/>
</dbReference>
<evidence type="ECO:0000256" key="3">
    <source>
        <dbReference type="ARBA" id="ARBA00022842"/>
    </source>
</evidence>
<keyword evidence="1" id="KW-0479">Metal-binding</keyword>
<feature type="region of interest" description="Disordered" evidence="7">
    <location>
        <begin position="38"/>
        <end position="84"/>
    </location>
</feature>
<dbReference type="AlphaFoldDB" id="A0A6P8PBT6"/>
<keyword evidence="9" id="KW-1185">Reference proteome</keyword>
<keyword evidence="3" id="KW-0460">Magnesium</keyword>
<dbReference type="GO" id="GO:0005525">
    <property type="term" value="F:GTP binding"/>
    <property type="evidence" value="ECO:0007669"/>
    <property type="project" value="UniProtKB-KW"/>
</dbReference>